<proteinExistence type="predicted"/>
<dbReference type="EMBL" id="JAPDRQ010000409">
    <property type="protein sequence ID" value="KAJ9649949.1"/>
    <property type="molecule type" value="Genomic_DNA"/>
</dbReference>
<sequence>MTSLLKGVGFITGAASGIGKATAISFARHGAKALAIGNVNAMAIEEAASEIKKLFPDVEILPLELDVTKEQSIDDAVAKTTSRLGRIDYAVNNAGIGGSQALSADHKLADWQKVMDINLNGVWMSSRAQIRQMLKQEPLQPDSYRSPRGAIVNIASMYGIVGTPTKVPAIAYVTSKHAVVGMTKADAIAYAKQGIRMNAICPGYVATPLLKASTASDVMQKEIAKTPVGRIAEMEEIGDAISFLVSPLSSYMNGASLVAVGGYTVQ</sequence>
<protein>
    <submittedName>
        <fullName evidence="1">Uncharacterized protein</fullName>
    </submittedName>
</protein>
<name>A0ACC2ZQT8_9EURO</name>
<evidence type="ECO:0000313" key="1">
    <source>
        <dbReference type="EMBL" id="KAJ9649949.1"/>
    </source>
</evidence>
<reference evidence="1" key="1">
    <citation type="submission" date="2022-10" db="EMBL/GenBank/DDBJ databases">
        <title>Culturing micro-colonial fungi from biological soil crusts in the Mojave desert and describing Neophaeococcomyces mojavensis, and introducing the new genera and species Taxawa tesnikishii.</title>
        <authorList>
            <person name="Kurbessoian T."/>
            <person name="Stajich J.E."/>
        </authorList>
    </citation>
    <scope>NUCLEOTIDE SEQUENCE</scope>
    <source>
        <strain evidence="1">JES_112</strain>
    </source>
</reference>
<keyword evidence="2" id="KW-1185">Reference proteome</keyword>
<comment type="caution">
    <text evidence="1">The sequence shown here is derived from an EMBL/GenBank/DDBJ whole genome shotgun (WGS) entry which is preliminary data.</text>
</comment>
<dbReference type="Proteomes" id="UP001172386">
    <property type="component" value="Unassembled WGS sequence"/>
</dbReference>
<evidence type="ECO:0000313" key="2">
    <source>
        <dbReference type="Proteomes" id="UP001172386"/>
    </source>
</evidence>
<gene>
    <name evidence="1" type="ORF">H2198_010731</name>
</gene>
<organism evidence="1 2">
    <name type="scientific">Neophaeococcomyces mojaviensis</name>
    <dbReference type="NCBI Taxonomy" id="3383035"/>
    <lineage>
        <taxon>Eukaryota</taxon>
        <taxon>Fungi</taxon>
        <taxon>Dikarya</taxon>
        <taxon>Ascomycota</taxon>
        <taxon>Pezizomycotina</taxon>
        <taxon>Eurotiomycetes</taxon>
        <taxon>Chaetothyriomycetidae</taxon>
        <taxon>Chaetothyriales</taxon>
        <taxon>Chaetothyriales incertae sedis</taxon>
        <taxon>Neophaeococcomyces</taxon>
    </lineage>
</organism>
<accession>A0ACC2ZQT8</accession>